<evidence type="ECO:0000256" key="5">
    <source>
        <dbReference type="ARBA" id="ARBA00023004"/>
    </source>
</evidence>
<dbReference type="PANTHER" id="PTHR43724">
    <property type="entry name" value="PYRUVATE SYNTHASE SUBUNIT PORD"/>
    <property type="match status" value="1"/>
</dbReference>
<keyword evidence="6" id="KW-0411">Iron-sulfur</keyword>
<protein>
    <submittedName>
        <fullName evidence="8">Pyruvate synthase subunit PorD</fullName>
    </submittedName>
</protein>
<dbReference type="GO" id="GO:0016625">
    <property type="term" value="F:oxidoreductase activity, acting on the aldehyde or oxo group of donors, iron-sulfur protein as acceptor"/>
    <property type="evidence" value="ECO:0007669"/>
    <property type="project" value="InterPro"/>
</dbReference>
<evidence type="ECO:0000259" key="7">
    <source>
        <dbReference type="PROSITE" id="PS51379"/>
    </source>
</evidence>
<dbReference type="PROSITE" id="PS00198">
    <property type="entry name" value="4FE4S_FER_1"/>
    <property type="match status" value="1"/>
</dbReference>
<dbReference type="NCBIfam" id="TIGR02179">
    <property type="entry name" value="PorD_KorD"/>
    <property type="match status" value="1"/>
</dbReference>
<dbReference type="AlphaFoldDB" id="A0A485M2Q5"/>
<sequence length="97" mass="10554">MAKPMEKITWQELEAGSVVTEVGNARVYETGSWRSERPVVEASQCIKCGVCWLFCPDACIVRASDGHFEADLTYCKGCGICAKECPVGCITMIAEEG</sequence>
<dbReference type="GO" id="GO:0051539">
    <property type="term" value="F:4 iron, 4 sulfur cluster binding"/>
    <property type="evidence" value="ECO:0007669"/>
    <property type="project" value="UniProtKB-KW"/>
</dbReference>
<feature type="domain" description="4Fe-4S ferredoxin-type" evidence="7">
    <location>
        <begin position="36"/>
        <end position="65"/>
    </location>
</feature>
<dbReference type="InterPro" id="IPR011898">
    <property type="entry name" value="PorD_KorD"/>
</dbReference>
<feature type="domain" description="4Fe-4S ferredoxin-type" evidence="7">
    <location>
        <begin position="66"/>
        <end position="95"/>
    </location>
</feature>
<keyword evidence="5" id="KW-0408">Iron</keyword>
<dbReference type="InterPro" id="IPR017896">
    <property type="entry name" value="4Fe4S_Fe-S-bd"/>
</dbReference>
<keyword evidence="3" id="KW-0479">Metal-binding</keyword>
<gene>
    <name evidence="8" type="primary">porD</name>
    <name evidence="8" type="ORF">SCFA_560031</name>
</gene>
<evidence type="ECO:0000256" key="4">
    <source>
        <dbReference type="ARBA" id="ARBA00022737"/>
    </source>
</evidence>
<dbReference type="Gene3D" id="3.30.70.20">
    <property type="match status" value="1"/>
</dbReference>
<evidence type="ECO:0000256" key="1">
    <source>
        <dbReference type="ARBA" id="ARBA00001966"/>
    </source>
</evidence>
<dbReference type="SUPFAM" id="SSF54862">
    <property type="entry name" value="4Fe-4S ferredoxins"/>
    <property type="match status" value="1"/>
</dbReference>
<dbReference type="GO" id="GO:0046872">
    <property type="term" value="F:metal ion binding"/>
    <property type="evidence" value="ECO:0007669"/>
    <property type="project" value="UniProtKB-KW"/>
</dbReference>
<keyword evidence="2" id="KW-0004">4Fe-4S</keyword>
<evidence type="ECO:0000256" key="3">
    <source>
        <dbReference type="ARBA" id="ARBA00022723"/>
    </source>
</evidence>
<comment type="cofactor">
    <cofactor evidence="1">
        <name>[4Fe-4S] cluster</name>
        <dbReference type="ChEBI" id="CHEBI:49883"/>
    </cofactor>
</comment>
<accession>A0A485M2Q5</accession>
<evidence type="ECO:0000313" key="8">
    <source>
        <dbReference type="EMBL" id="VFU16823.1"/>
    </source>
</evidence>
<keyword evidence="4" id="KW-0677">Repeat</keyword>
<dbReference type="Pfam" id="PF14697">
    <property type="entry name" value="Fer4_21"/>
    <property type="match status" value="1"/>
</dbReference>
<reference evidence="8" key="1">
    <citation type="submission" date="2019-03" db="EMBL/GenBank/DDBJ databases">
        <authorList>
            <person name="Hao L."/>
        </authorList>
    </citation>
    <scope>NUCLEOTIDE SEQUENCE</scope>
</reference>
<keyword evidence="8" id="KW-0670">Pyruvate</keyword>
<proteinExistence type="predicted"/>
<evidence type="ECO:0000256" key="6">
    <source>
        <dbReference type="ARBA" id="ARBA00023014"/>
    </source>
</evidence>
<dbReference type="InterPro" id="IPR017900">
    <property type="entry name" value="4Fe4S_Fe_S_CS"/>
</dbReference>
<organism evidence="8">
    <name type="scientific">anaerobic digester metagenome</name>
    <dbReference type="NCBI Taxonomy" id="1263854"/>
    <lineage>
        <taxon>unclassified sequences</taxon>
        <taxon>metagenomes</taxon>
        <taxon>ecological metagenomes</taxon>
    </lineage>
</organism>
<evidence type="ECO:0000256" key="2">
    <source>
        <dbReference type="ARBA" id="ARBA00022485"/>
    </source>
</evidence>
<name>A0A485M2Q5_9ZZZZ</name>
<dbReference type="PROSITE" id="PS51379">
    <property type="entry name" value="4FE4S_FER_2"/>
    <property type="match status" value="2"/>
</dbReference>
<dbReference type="EMBL" id="CAADRM010000121">
    <property type="protein sequence ID" value="VFU16823.1"/>
    <property type="molecule type" value="Genomic_DNA"/>
</dbReference>
<dbReference type="PANTHER" id="PTHR43724:SF1">
    <property type="entry name" value="PYRUVATE SYNTHASE SUBUNIT PORD"/>
    <property type="match status" value="1"/>
</dbReference>